<name>A0A2P5WCN7_GOSBA</name>
<evidence type="ECO:0000313" key="1">
    <source>
        <dbReference type="EMBL" id="PPR88853.1"/>
    </source>
</evidence>
<dbReference type="Proteomes" id="UP000239757">
    <property type="component" value="Unassembled WGS sequence"/>
</dbReference>
<dbReference type="EMBL" id="KZ668146">
    <property type="protein sequence ID" value="PPR88853.1"/>
    <property type="molecule type" value="Genomic_DNA"/>
</dbReference>
<dbReference type="AlphaFoldDB" id="A0A2P5WCN7"/>
<gene>
    <name evidence="1" type="ORF">GOBAR_AA31832</name>
</gene>
<protein>
    <submittedName>
        <fullName evidence="1">Uncharacterized protein</fullName>
    </submittedName>
</protein>
<accession>A0A2P5WCN7</accession>
<evidence type="ECO:0000313" key="2">
    <source>
        <dbReference type="Proteomes" id="UP000239757"/>
    </source>
</evidence>
<proteinExistence type="predicted"/>
<sequence length="98" mass="11391">MFRKKLQSFYTKSVYRTTIRKFRSWRPRKALDSRNKTCLKELKDEDARTGGEEGEGLIGTLRANSQYVDGRSRPPAYLVFFNCVGIMYARTAGRVRMS</sequence>
<organism evidence="1 2">
    <name type="scientific">Gossypium barbadense</name>
    <name type="common">Sea Island cotton</name>
    <name type="synonym">Hibiscus barbadensis</name>
    <dbReference type="NCBI Taxonomy" id="3634"/>
    <lineage>
        <taxon>Eukaryota</taxon>
        <taxon>Viridiplantae</taxon>
        <taxon>Streptophyta</taxon>
        <taxon>Embryophyta</taxon>
        <taxon>Tracheophyta</taxon>
        <taxon>Spermatophyta</taxon>
        <taxon>Magnoliopsida</taxon>
        <taxon>eudicotyledons</taxon>
        <taxon>Gunneridae</taxon>
        <taxon>Pentapetalae</taxon>
        <taxon>rosids</taxon>
        <taxon>malvids</taxon>
        <taxon>Malvales</taxon>
        <taxon>Malvaceae</taxon>
        <taxon>Malvoideae</taxon>
        <taxon>Gossypium</taxon>
    </lineage>
</organism>
<reference evidence="1 2" key="1">
    <citation type="submission" date="2015-01" db="EMBL/GenBank/DDBJ databases">
        <title>Genome of allotetraploid Gossypium barbadense reveals genomic plasticity and fiber elongation in cotton evolution.</title>
        <authorList>
            <person name="Chen X."/>
            <person name="Liu X."/>
            <person name="Zhao B."/>
            <person name="Zheng H."/>
            <person name="Hu Y."/>
            <person name="Lu G."/>
            <person name="Yang C."/>
            <person name="Chen J."/>
            <person name="Shan C."/>
            <person name="Zhang L."/>
            <person name="Zhou Y."/>
            <person name="Wang L."/>
            <person name="Guo W."/>
            <person name="Bai Y."/>
            <person name="Ruan J."/>
            <person name="Shangguan X."/>
            <person name="Mao Y."/>
            <person name="Jiang J."/>
            <person name="Zhu Y."/>
            <person name="Lei J."/>
            <person name="Kang H."/>
            <person name="Chen S."/>
            <person name="He X."/>
            <person name="Wang R."/>
            <person name="Wang Y."/>
            <person name="Chen J."/>
            <person name="Wang L."/>
            <person name="Yu S."/>
            <person name="Wang B."/>
            <person name="Wei J."/>
            <person name="Song S."/>
            <person name="Lu X."/>
            <person name="Gao Z."/>
            <person name="Gu W."/>
            <person name="Deng X."/>
            <person name="Ma D."/>
            <person name="Wang S."/>
            <person name="Liang W."/>
            <person name="Fang L."/>
            <person name="Cai C."/>
            <person name="Zhu X."/>
            <person name="Zhou B."/>
            <person name="Zhang Y."/>
            <person name="Chen Z."/>
            <person name="Xu S."/>
            <person name="Zhu R."/>
            <person name="Wang S."/>
            <person name="Zhang T."/>
            <person name="Zhao G."/>
        </authorList>
    </citation>
    <scope>NUCLEOTIDE SEQUENCE [LARGE SCALE GENOMIC DNA]</scope>
    <source>
        <strain evidence="2">cv. Xinhai21</strain>
        <tissue evidence="1">Leaf</tissue>
    </source>
</reference>